<organism evidence="4 5">
    <name type="scientific">Chitinimonas taiwanensis DSM 18899</name>
    <dbReference type="NCBI Taxonomy" id="1121279"/>
    <lineage>
        <taxon>Bacteria</taxon>
        <taxon>Pseudomonadati</taxon>
        <taxon>Pseudomonadota</taxon>
        <taxon>Betaproteobacteria</taxon>
        <taxon>Neisseriales</taxon>
        <taxon>Chitinibacteraceae</taxon>
        <taxon>Chitinimonas</taxon>
    </lineage>
</organism>
<dbReference type="Proteomes" id="UP000186513">
    <property type="component" value="Unassembled WGS sequence"/>
</dbReference>
<dbReference type="Pfam" id="PF00156">
    <property type="entry name" value="Pribosyltran"/>
    <property type="match status" value="1"/>
</dbReference>
<reference evidence="4 5" key="1">
    <citation type="submission" date="2016-11" db="EMBL/GenBank/DDBJ databases">
        <authorList>
            <person name="Jaros S."/>
            <person name="Januszkiewicz K."/>
            <person name="Wedrychowicz H."/>
        </authorList>
    </citation>
    <scope>NUCLEOTIDE SEQUENCE [LARGE SCALE GENOMIC DNA]</scope>
    <source>
        <strain evidence="4 5">DSM 18899</strain>
    </source>
</reference>
<dbReference type="PANTHER" id="PTHR47505">
    <property type="entry name" value="DNA UTILIZATION PROTEIN YHGH"/>
    <property type="match status" value="1"/>
</dbReference>
<evidence type="ECO:0000256" key="1">
    <source>
        <dbReference type="ARBA" id="ARBA00008007"/>
    </source>
</evidence>
<dbReference type="SUPFAM" id="SSF53271">
    <property type="entry name" value="PRTase-like"/>
    <property type="match status" value="1"/>
</dbReference>
<dbReference type="RefSeq" id="WP_217651503.1">
    <property type="nucleotide sequence ID" value="NZ_FPKR01000015.1"/>
</dbReference>
<evidence type="ECO:0000313" key="5">
    <source>
        <dbReference type="Proteomes" id="UP000186513"/>
    </source>
</evidence>
<dbReference type="STRING" id="1121279.SAMN02745887_03450"/>
<feature type="domain" description="Double zinc ribbon" evidence="3">
    <location>
        <begin position="23"/>
        <end position="73"/>
    </location>
</feature>
<dbReference type="Pfam" id="PF18912">
    <property type="entry name" value="DZR_2"/>
    <property type="match status" value="1"/>
</dbReference>
<evidence type="ECO:0000259" key="3">
    <source>
        <dbReference type="Pfam" id="PF18912"/>
    </source>
</evidence>
<dbReference type="CDD" id="cd06223">
    <property type="entry name" value="PRTases_typeI"/>
    <property type="match status" value="1"/>
</dbReference>
<sequence length="240" mass="26198">MSNLRRSFFDKLALAGRQLYAHALPQSCVLCAADSGPHALCPACEQDLPRLPTAHCPVCALPTPQGAPCGDCLQQQPAFDHTVAAWSYAWPLDRLIPAFKYSGQLLLARPLADGLHAALRDAARPDLILPMPLHPQRLRERGFNQSQLLAKAVAKALDCPWHQDVLERIKLTPPQASLPREARRTAIKQAFRCRQALSGLHIAVVDDVMTTGASLNEVAATLKKAGAQRVDCWVLARTLS</sequence>
<feature type="domain" description="Phosphoribosyltransferase" evidence="2">
    <location>
        <begin position="148"/>
        <end position="237"/>
    </location>
</feature>
<dbReference type="InterPro" id="IPR000836">
    <property type="entry name" value="PRTase_dom"/>
</dbReference>
<proteinExistence type="inferred from homology"/>
<keyword evidence="5" id="KW-1185">Reference proteome</keyword>
<evidence type="ECO:0000313" key="4">
    <source>
        <dbReference type="EMBL" id="SFZ79223.1"/>
    </source>
</evidence>
<comment type="similarity">
    <text evidence="1">Belongs to the ComF/GntX family.</text>
</comment>
<name>A0A1K2HR31_9NEIS</name>
<gene>
    <name evidence="4" type="ORF">SAMN02745887_03450</name>
</gene>
<dbReference type="AlphaFoldDB" id="A0A1K2HR31"/>
<dbReference type="EMBL" id="FPKR01000015">
    <property type="protein sequence ID" value="SFZ79223.1"/>
    <property type="molecule type" value="Genomic_DNA"/>
</dbReference>
<dbReference type="PANTHER" id="PTHR47505:SF1">
    <property type="entry name" value="DNA UTILIZATION PROTEIN YHGH"/>
    <property type="match status" value="1"/>
</dbReference>
<dbReference type="InterPro" id="IPR044005">
    <property type="entry name" value="DZR_2"/>
</dbReference>
<accession>A0A1K2HR31</accession>
<evidence type="ECO:0000259" key="2">
    <source>
        <dbReference type="Pfam" id="PF00156"/>
    </source>
</evidence>
<dbReference type="Gene3D" id="3.40.50.2020">
    <property type="match status" value="1"/>
</dbReference>
<protein>
    <submittedName>
        <fullName evidence="4">ComF family protein</fullName>
    </submittedName>
</protein>
<dbReference type="InterPro" id="IPR029057">
    <property type="entry name" value="PRTase-like"/>
</dbReference>
<dbReference type="InterPro" id="IPR051910">
    <property type="entry name" value="ComF/GntX_DNA_util-trans"/>
</dbReference>